<accession>A0ABP3XU13</accession>
<dbReference type="Gene3D" id="2.40.160.20">
    <property type="match status" value="1"/>
</dbReference>
<name>A0ABP3XU13_9FLAO</name>
<dbReference type="SUPFAM" id="SSF56925">
    <property type="entry name" value="OMPA-like"/>
    <property type="match status" value="1"/>
</dbReference>
<proteinExistence type="predicted"/>
<dbReference type="RefSeq" id="WP_343767049.1">
    <property type="nucleotide sequence ID" value="NZ_BAAAFG010000015.1"/>
</dbReference>
<keyword evidence="1 2" id="KW-0732">Signal</keyword>
<dbReference type="InterPro" id="IPR011250">
    <property type="entry name" value="OMP/PagP_B-barrel"/>
</dbReference>
<reference evidence="5" key="1">
    <citation type="journal article" date="2019" name="Int. J. Syst. Evol. Microbiol.">
        <title>The Global Catalogue of Microorganisms (GCM) 10K type strain sequencing project: providing services to taxonomists for standard genome sequencing and annotation.</title>
        <authorList>
            <consortium name="The Broad Institute Genomics Platform"/>
            <consortium name="The Broad Institute Genome Sequencing Center for Infectious Disease"/>
            <person name="Wu L."/>
            <person name="Ma J."/>
        </authorList>
    </citation>
    <scope>NUCLEOTIDE SEQUENCE [LARGE SCALE GENOMIC DNA]</scope>
    <source>
        <strain evidence="5">JCM 16082</strain>
    </source>
</reference>
<keyword evidence="5" id="KW-1185">Reference proteome</keyword>
<sequence>MKTISKLLVVAAITLCSIQSNAQFSAGAQVGYGTESDFAGLGIGVKAMYDITDTWSGAGDFLYFFGESGDGFDSYSTSINLDAHYNFLNEGDGLKVYGAAGINITSFTIEYDDDFGFFGQDSFSASETGLNIGGGVFYDLSDQLMLNGDLKYVLSDADQLILSAGVMYKF</sequence>
<comment type="caution">
    <text evidence="4">The sequence shown here is derived from an EMBL/GenBank/DDBJ whole genome shotgun (WGS) entry which is preliminary data.</text>
</comment>
<evidence type="ECO:0000256" key="1">
    <source>
        <dbReference type="ARBA" id="ARBA00022729"/>
    </source>
</evidence>
<evidence type="ECO:0000313" key="4">
    <source>
        <dbReference type="EMBL" id="GAA0872893.1"/>
    </source>
</evidence>
<dbReference type="InterPro" id="IPR027385">
    <property type="entry name" value="Beta-barrel_OMP"/>
</dbReference>
<dbReference type="EMBL" id="BAAAFG010000015">
    <property type="protein sequence ID" value="GAA0872893.1"/>
    <property type="molecule type" value="Genomic_DNA"/>
</dbReference>
<protein>
    <recommendedName>
        <fullName evidence="3">Outer membrane protein beta-barrel domain-containing protein</fullName>
    </recommendedName>
</protein>
<feature type="chain" id="PRO_5045706595" description="Outer membrane protein beta-barrel domain-containing protein" evidence="2">
    <location>
        <begin position="23"/>
        <end position="170"/>
    </location>
</feature>
<evidence type="ECO:0000259" key="3">
    <source>
        <dbReference type="Pfam" id="PF13505"/>
    </source>
</evidence>
<feature type="domain" description="Outer membrane protein beta-barrel" evidence="3">
    <location>
        <begin position="9"/>
        <end position="170"/>
    </location>
</feature>
<evidence type="ECO:0000256" key="2">
    <source>
        <dbReference type="SAM" id="SignalP"/>
    </source>
</evidence>
<dbReference type="Pfam" id="PF13505">
    <property type="entry name" value="OMP_b-brl"/>
    <property type="match status" value="1"/>
</dbReference>
<feature type="signal peptide" evidence="2">
    <location>
        <begin position="1"/>
        <end position="22"/>
    </location>
</feature>
<dbReference type="Proteomes" id="UP001500507">
    <property type="component" value="Unassembled WGS sequence"/>
</dbReference>
<gene>
    <name evidence="4" type="ORF">GCM10009117_20400</name>
</gene>
<organism evidence="4 5">
    <name type="scientific">Gangjinia marincola</name>
    <dbReference type="NCBI Taxonomy" id="578463"/>
    <lineage>
        <taxon>Bacteria</taxon>
        <taxon>Pseudomonadati</taxon>
        <taxon>Bacteroidota</taxon>
        <taxon>Flavobacteriia</taxon>
        <taxon>Flavobacteriales</taxon>
        <taxon>Flavobacteriaceae</taxon>
        <taxon>Gangjinia</taxon>
    </lineage>
</organism>
<evidence type="ECO:0000313" key="5">
    <source>
        <dbReference type="Proteomes" id="UP001500507"/>
    </source>
</evidence>